<dbReference type="EMBL" id="CAJVPV010050084">
    <property type="protein sequence ID" value="CAG8777204.1"/>
    <property type="molecule type" value="Genomic_DNA"/>
</dbReference>
<dbReference type="AlphaFoldDB" id="A0A9N9NZ66"/>
<gene>
    <name evidence="2" type="ORF">AMORRO_LOCUS17019</name>
</gene>
<proteinExistence type="predicted"/>
<name>A0A9N9NZ66_9GLOM</name>
<accession>A0A9N9NZ66</accession>
<comment type="caution">
    <text evidence="2">The sequence shown here is derived from an EMBL/GenBank/DDBJ whole genome shotgun (WGS) entry which is preliminary data.</text>
</comment>
<evidence type="ECO:0000313" key="2">
    <source>
        <dbReference type="EMBL" id="CAG8777204.1"/>
    </source>
</evidence>
<dbReference type="Proteomes" id="UP000789342">
    <property type="component" value="Unassembled WGS sequence"/>
</dbReference>
<protein>
    <submittedName>
        <fullName evidence="2">11202_t:CDS:1</fullName>
    </submittedName>
</protein>
<feature type="non-terminal residue" evidence="2">
    <location>
        <position position="60"/>
    </location>
</feature>
<organism evidence="2 3">
    <name type="scientific">Acaulospora morrowiae</name>
    <dbReference type="NCBI Taxonomy" id="94023"/>
    <lineage>
        <taxon>Eukaryota</taxon>
        <taxon>Fungi</taxon>
        <taxon>Fungi incertae sedis</taxon>
        <taxon>Mucoromycota</taxon>
        <taxon>Glomeromycotina</taxon>
        <taxon>Glomeromycetes</taxon>
        <taxon>Diversisporales</taxon>
        <taxon>Acaulosporaceae</taxon>
        <taxon>Acaulospora</taxon>
    </lineage>
</organism>
<keyword evidence="3" id="KW-1185">Reference proteome</keyword>
<evidence type="ECO:0000256" key="1">
    <source>
        <dbReference type="SAM" id="MobiDB-lite"/>
    </source>
</evidence>
<sequence>MSLVRSNKKKESLSMMGGSLRLQHNNDQSRLIHFQGSIRPRPTLFDESILGLQPDDRGGG</sequence>
<reference evidence="2" key="1">
    <citation type="submission" date="2021-06" db="EMBL/GenBank/DDBJ databases">
        <authorList>
            <person name="Kallberg Y."/>
            <person name="Tangrot J."/>
            <person name="Rosling A."/>
        </authorList>
    </citation>
    <scope>NUCLEOTIDE SEQUENCE</scope>
    <source>
        <strain evidence="2">CL551</strain>
    </source>
</reference>
<evidence type="ECO:0000313" key="3">
    <source>
        <dbReference type="Proteomes" id="UP000789342"/>
    </source>
</evidence>
<feature type="region of interest" description="Disordered" evidence="1">
    <location>
        <begin position="1"/>
        <end position="24"/>
    </location>
</feature>